<gene>
    <name evidence="3" type="ordered locus">BLASA_4565</name>
</gene>
<dbReference type="KEGG" id="bsd:BLASA_4565"/>
<proteinExistence type="inferred from homology"/>
<accession>H6RQK0</accession>
<dbReference type="GO" id="GO:0050664">
    <property type="term" value="F:oxidoreductase activity, acting on NAD(P)H, oxygen as acceptor"/>
    <property type="evidence" value="ECO:0007669"/>
    <property type="project" value="TreeGrafter"/>
</dbReference>
<evidence type="ECO:0000313" key="4">
    <source>
        <dbReference type="Proteomes" id="UP000007517"/>
    </source>
</evidence>
<dbReference type="PROSITE" id="PS00061">
    <property type="entry name" value="ADH_SHORT"/>
    <property type="match status" value="1"/>
</dbReference>
<dbReference type="PRINTS" id="PR00080">
    <property type="entry name" value="SDRFAMILY"/>
</dbReference>
<keyword evidence="4" id="KW-1185">Reference proteome</keyword>
<dbReference type="Proteomes" id="UP000007517">
    <property type="component" value="Chromosome"/>
</dbReference>
<organism evidence="3 4">
    <name type="scientific">Blastococcus saxobsidens (strain DD2)</name>
    <dbReference type="NCBI Taxonomy" id="1146883"/>
    <lineage>
        <taxon>Bacteria</taxon>
        <taxon>Bacillati</taxon>
        <taxon>Actinomycetota</taxon>
        <taxon>Actinomycetes</taxon>
        <taxon>Geodermatophilales</taxon>
        <taxon>Geodermatophilaceae</taxon>
        <taxon>Blastococcus</taxon>
    </lineage>
</organism>
<name>H6RQK0_BLASD</name>
<dbReference type="OrthoDB" id="9803333at2"/>
<reference evidence="3 4" key="1">
    <citation type="journal article" date="2012" name="J. Bacteriol.">
        <title>Genome Sequence of Blastococcus saxobsidens DD2, a Stone-Inhabiting Bacterium.</title>
        <authorList>
            <person name="Chouaia B."/>
            <person name="Crotti E."/>
            <person name="Brusetti L."/>
            <person name="Daffonchio D."/>
            <person name="Essoussi I."/>
            <person name="Nouioui I."/>
            <person name="Sbissi I."/>
            <person name="Ghodhbane-Gtari F."/>
            <person name="Gtari M."/>
            <person name="Vacherie B."/>
            <person name="Barbe V."/>
            <person name="Medigue C."/>
            <person name="Gury J."/>
            <person name="Pujic P."/>
            <person name="Normand P."/>
        </authorList>
    </citation>
    <scope>NUCLEOTIDE SEQUENCE [LARGE SCALE GENOMIC DNA]</scope>
    <source>
        <strain evidence="3 4">DD2</strain>
    </source>
</reference>
<dbReference type="Pfam" id="PF13561">
    <property type="entry name" value="adh_short_C2"/>
    <property type="match status" value="1"/>
</dbReference>
<dbReference type="EMBL" id="FO117623">
    <property type="protein sequence ID" value="CCG05368.1"/>
    <property type="molecule type" value="Genomic_DNA"/>
</dbReference>
<evidence type="ECO:0000256" key="1">
    <source>
        <dbReference type="ARBA" id="ARBA00006484"/>
    </source>
</evidence>
<dbReference type="PANTHER" id="PTHR43008:SF4">
    <property type="entry name" value="CHAIN DEHYDROGENASE, PUTATIVE (AFU_ORTHOLOGUE AFUA_4G08710)-RELATED"/>
    <property type="match status" value="1"/>
</dbReference>
<dbReference type="HOGENOM" id="CLU_010194_1_0_11"/>
<dbReference type="PRINTS" id="PR00081">
    <property type="entry name" value="GDHRDH"/>
</dbReference>
<comment type="similarity">
    <text evidence="1">Belongs to the short-chain dehydrogenases/reductases (SDR) family.</text>
</comment>
<dbReference type="AlphaFoldDB" id="H6RQK0"/>
<dbReference type="eggNOG" id="COG1028">
    <property type="taxonomic scope" value="Bacteria"/>
</dbReference>
<reference evidence="4" key="2">
    <citation type="submission" date="2012-02" db="EMBL/GenBank/DDBJ databases">
        <title>Complete genome sequence of Blastococcus saxobsidens strain DD2.</title>
        <authorList>
            <person name="Genoscope."/>
        </authorList>
    </citation>
    <scope>NUCLEOTIDE SEQUENCE [LARGE SCALE GENOMIC DNA]</scope>
    <source>
        <strain evidence="4">DD2</strain>
    </source>
</reference>
<dbReference type="SUPFAM" id="SSF51735">
    <property type="entry name" value="NAD(P)-binding Rossmann-fold domains"/>
    <property type="match status" value="1"/>
</dbReference>
<dbReference type="RefSeq" id="WP_014378235.1">
    <property type="nucleotide sequence ID" value="NC_016943.1"/>
</dbReference>
<evidence type="ECO:0000313" key="3">
    <source>
        <dbReference type="EMBL" id="CCG05368.1"/>
    </source>
</evidence>
<keyword evidence="2" id="KW-0560">Oxidoreductase</keyword>
<dbReference type="InterPro" id="IPR020904">
    <property type="entry name" value="Sc_DH/Rdtase_CS"/>
</dbReference>
<dbReference type="InterPro" id="IPR036291">
    <property type="entry name" value="NAD(P)-bd_dom_sf"/>
</dbReference>
<dbReference type="STRING" id="1146883.BLASA_4565"/>
<sequence length="271" mass="27617">MAYPQSSFEDELAGSVVLLTGGASGIGRALGQALLRRGSHVVTLDRDGAAPETQAVEGTSGRSLHVVGDVTDPEANQRAVDLAVAEFGRLDAFVGNAGVHDGGATVRDLSPGQMRDLARRILDVNVVGYLVGACAAADAVERADGTMVFTLSDASFVVSGNGAGVAYAASKHAGLGVVRSLAAQLAPRVRVNAVAPGGVPTGLSSLAPGAEAEKAVYGDVESVVEQIRSINPLRTVLSAEDLVPHYLYLLTSQSRGLTGHVLRPDGGLSVA</sequence>
<dbReference type="Gene3D" id="3.40.50.720">
    <property type="entry name" value="NAD(P)-binding Rossmann-like Domain"/>
    <property type="match status" value="1"/>
</dbReference>
<evidence type="ECO:0000256" key="2">
    <source>
        <dbReference type="ARBA" id="ARBA00023002"/>
    </source>
</evidence>
<protein>
    <submittedName>
        <fullName evidence="3">Short-chain dehydrogenase/reductase SDR</fullName>
    </submittedName>
</protein>
<dbReference type="InterPro" id="IPR002347">
    <property type="entry name" value="SDR_fam"/>
</dbReference>
<dbReference type="PANTHER" id="PTHR43008">
    <property type="entry name" value="BENZIL REDUCTASE"/>
    <property type="match status" value="1"/>
</dbReference>